<sequence>MTLTLMHNPHCSTSAHALDALTEAGHDVTVRKYLLVAERLSEAELRSLAARLQGDPVDALIRRDKKYRDLGLDADGLDADAVVAILLEHPSLLQRPILDDGVNVVIGRPRERQRAWAATGRAVVEA</sequence>
<comment type="caution">
    <text evidence="2">The sequence shown here is derived from an EMBL/GenBank/DDBJ whole genome shotgun (WGS) entry which is preliminary data.</text>
</comment>
<dbReference type="SUPFAM" id="SSF52833">
    <property type="entry name" value="Thioredoxin-like"/>
    <property type="match status" value="1"/>
</dbReference>
<evidence type="ECO:0000313" key="2">
    <source>
        <dbReference type="EMBL" id="MBB4662141.1"/>
    </source>
</evidence>
<gene>
    <name evidence="2" type="ORF">BDZ31_001727</name>
</gene>
<dbReference type="InterPro" id="IPR006660">
    <property type="entry name" value="Arsenate_reductase-like"/>
</dbReference>
<dbReference type="AlphaFoldDB" id="A0A840ID19"/>
<proteinExistence type="inferred from homology"/>
<dbReference type="PANTHER" id="PTHR30041">
    <property type="entry name" value="ARSENATE REDUCTASE"/>
    <property type="match status" value="1"/>
</dbReference>
<evidence type="ECO:0000313" key="3">
    <source>
        <dbReference type="Proteomes" id="UP000585272"/>
    </source>
</evidence>
<dbReference type="Proteomes" id="UP000585272">
    <property type="component" value="Unassembled WGS sequence"/>
</dbReference>
<dbReference type="GO" id="GO:0008794">
    <property type="term" value="F:arsenate reductase (glutaredoxin) activity"/>
    <property type="evidence" value="ECO:0007669"/>
    <property type="project" value="UniProtKB-EC"/>
</dbReference>
<name>A0A840ID19_9ACTN</name>
<dbReference type="PROSITE" id="PS51353">
    <property type="entry name" value="ARSC"/>
    <property type="match status" value="1"/>
</dbReference>
<dbReference type="EC" id="1.20.4.1" evidence="2"/>
<protein>
    <submittedName>
        <fullName evidence="2">Arsenate reductase</fullName>
        <ecNumber evidence="2">1.20.4.1</ecNumber>
    </submittedName>
</protein>
<reference evidence="2 3" key="1">
    <citation type="submission" date="2020-08" db="EMBL/GenBank/DDBJ databases">
        <title>Genomic Encyclopedia of Archaeal and Bacterial Type Strains, Phase II (KMG-II): from individual species to whole genera.</title>
        <authorList>
            <person name="Goeker M."/>
        </authorList>
    </citation>
    <scope>NUCLEOTIDE SEQUENCE [LARGE SCALE GENOMIC DNA]</scope>
    <source>
        <strain evidence="2 3">DSM 23288</strain>
    </source>
</reference>
<dbReference type="Pfam" id="PF03960">
    <property type="entry name" value="ArsC"/>
    <property type="match status" value="1"/>
</dbReference>
<keyword evidence="3" id="KW-1185">Reference proteome</keyword>
<evidence type="ECO:0000256" key="1">
    <source>
        <dbReference type="PROSITE-ProRule" id="PRU01282"/>
    </source>
</evidence>
<keyword evidence="2" id="KW-0560">Oxidoreductase</keyword>
<dbReference type="EMBL" id="JACHNU010000002">
    <property type="protein sequence ID" value="MBB4662141.1"/>
    <property type="molecule type" value="Genomic_DNA"/>
</dbReference>
<dbReference type="PANTHER" id="PTHR30041:SF4">
    <property type="entry name" value="ARSENATE REDUCTASE"/>
    <property type="match status" value="1"/>
</dbReference>
<dbReference type="RefSeq" id="WP_221242950.1">
    <property type="nucleotide sequence ID" value="NZ_JACHNU010000002.1"/>
</dbReference>
<dbReference type="InterPro" id="IPR036249">
    <property type="entry name" value="Thioredoxin-like_sf"/>
</dbReference>
<dbReference type="Gene3D" id="3.40.30.10">
    <property type="entry name" value="Glutaredoxin"/>
    <property type="match status" value="1"/>
</dbReference>
<accession>A0A840ID19</accession>
<organism evidence="2 3">
    <name type="scientific">Conexibacter arvalis</name>
    <dbReference type="NCBI Taxonomy" id="912552"/>
    <lineage>
        <taxon>Bacteria</taxon>
        <taxon>Bacillati</taxon>
        <taxon>Actinomycetota</taxon>
        <taxon>Thermoleophilia</taxon>
        <taxon>Solirubrobacterales</taxon>
        <taxon>Conexibacteraceae</taxon>
        <taxon>Conexibacter</taxon>
    </lineage>
</organism>
<comment type="similarity">
    <text evidence="1">Belongs to the ArsC family.</text>
</comment>